<dbReference type="CDD" id="cd16329">
    <property type="entry name" value="LolA_like"/>
    <property type="match status" value="1"/>
</dbReference>
<dbReference type="AlphaFoldDB" id="A0A6C1B6D5"/>
<evidence type="ECO:0000313" key="1">
    <source>
        <dbReference type="EMBL" id="QID18355.1"/>
    </source>
</evidence>
<dbReference type="Gene3D" id="2.50.20.10">
    <property type="entry name" value="Lipoprotein localisation LolA/LolB/LppX"/>
    <property type="match status" value="1"/>
</dbReference>
<dbReference type="EMBL" id="CP048836">
    <property type="protein sequence ID" value="QID18355.1"/>
    <property type="molecule type" value="Genomic_DNA"/>
</dbReference>
<reference evidence="1 2" key="1">
    <citation type="submission" date="2020-02" db="EMBL/GenBank/DDBJ databases">
        <title>Nitrogenibacter mangrovi gen. nov., sp. nov. isolated from mangrove sediment, a denitrifying betaproteobacterium.</title>
        <authorList>
            <person name="Liao H."/>
            <person name="Tian Y."/>
        </authorList>
    </citation>
    <scope>NUCLEOTIDE SEQUENCE [LARGE SCALE GENOMIC DNA]</scope>
    <source>
        <strain evidence="1 2">M9-3-2</strain>
    </source>
</reference>
<dbReference type="Proteomes" id="UP000501991">
    <property type="component" value="Chromosome"/>
</dbReference>
<accession>A0A6C1B6D5</accession>
<sequence>MDTPRVEPSRRRFLNSAGKHLLGAALLCPAWQAFAKHGDLSKAYPDELLSIEAYTRGRLKAGDTISAQNVESVRDLIDPVRYQQIAHRGRRLVLAPTTTDLTQLLPPAYVEATLRHAGQAVFDRSGNVVHREGGPWIGGNPFPQPTRPIEVFAAHTLSWGRHDASFYASREYDLDEHGAIQYRYSTGWAEMSPIGRISLDPKPAIPGKEDTLRYQSVFFTEPADFKGMAYLNIWPYDQSKFPELYGYIPSFKRLRRLPSNQRFEPLAPGSELYLSDAWAAGDPFLTWGNFTLVDRGPYLGAVSGGWSSAHPNWEHGTHGGALGHSFWDTVVELVPEVLVIEAEPTGFPRAPVSKKRVWFDARTLVPLAMLSFDRNGVPFRFFDGAYARYEDPGGCVLDGNDPYWSWTTVHAYNLQTGRMTRIEQVRSIGGGHTMRVNDPEIYPRYLTQSAIQRL</sequence>
<dbReference type="InterPro" id="IPR010752">
    <property type="entry name" value="DUF1329"/>
</dbReference>
<keyword evidence="2" id="KW-1185">Reference proteome</keyword>
<organism evidence="1 2">
    <name type="scientific">Nitrogeniibacter mangrovi</name>
    <dbReference type="NCBI Taxonomy" id="2016596"/>
    <lineage>
        <taxon>Bacteria</taxon>
        <taxon>Pseudomonadati</taxon>
        <taxon>Pseudomonadota</taxon>
        <taxon>Betaproteobacteria</taxon>
        <taxon>Rhodocyclales</taxon>
        <taxon>Zoogloeaceae</taxon>
        <taxon>Nitrogeniibacter</taxon>
    </lineage>
</organism>
<dbReference type="KEGG" id="azq:G3580_12335"/>
<gene>
    <name evidence="1" type="ORF">G3580_12335</name>
</gene>
<dbReference type="PROSITE" id="PS51318">
    <property type="entry name" value="TAT"/>
    <property type="match status" value="1"/>
</dbReference>
<dbReference type="Pfam" id="PF07044">
    <property type="entry name" value="DUF1329"/>
    <property type="match status" value="1"/>
</dbReference>
<dbReference type="RefSeq" id="WP_173765929.1">
    <property type="nucleotide sequence ID" value="NZ_CP048836.1"/>
</dbReference>
<evidence type="ECO:0000313" key="2">
    <source>
        <dbReference type="Proteomes" id="UP000501991"/>
    </source>
</evidence>
<protein>
    <submittedName>
        <fullName evidence="1">DUF1329 domain-containing protein</fullName>
    </submittedName>
</protein>
<name>A0A6C1B6D5_9RHOO</name>
<dbReference type="InterPro" id="IPR006311">
    <property type="entry name" value="TAT_signal"/>
</dbReference>
<proteinExistence type="predicted"/>